<evidence type="ECO:0000256" key="4">
    <source>
        <dbReference type="ARBA" id="ARBA00022946"/>
    </source>
</evidence>
<keyword evidence="6" id="KW-0472">Membrane</keyword>
<dbReference type="InterPro" id="IPR038532">
    <property type="entry name" value="NDUFS4-like_sf"/>
</dbReference>
<sequence>MTSGTPPADASDSAAVTGASGTPLAVAPDAGMRRPVPVMPGGGMAVPYGGPPKVRIHQPGRSVTQSAPGRSRWVLEFLPAEVPGRNFPVRRAPASDPLAHLRIEFPDRMSAIAFAERHGWLYEVDEPPPRRIRYRSYADQLRYDIGDAIGRVLPWVGADNIESRPDPVEEASLESFPASDPPAWTGVRLA</sequence>
<reference evidence="8 9" key="1">
    <citation type="submission" date="2021-07" db="EMBL/GenBank/DDBJ databases">
        <authorList>
            <person name="So Y."/>
        </authorList>
    </citation>
    <scope>NUCLEOTIDE SEQUENCE [LARGE SCALE GENOMIC DNA]</scope>
    <source>
        <strain evidence="8 9">HJA6</strain>
    </source>
</reference>
<evidence type="ECO:0000256" key="1">
    <source>
        <dbReference type="ARBA" id="ARBA00004370"/>
    </source>
</evidence>
<dbReference type="Proteomes" id="UP001196565">
    <property type="component" value="Unassembled WGS sequence"/>
</dbReference>
<name>A0ABS7AGI9_9PROT</name>
<evidence type="ECO:0000256" key="5">
    <source>
        <dbReference type="ARBA" id="ARBA00022982"/>
    </source>
</evidence>
<dbReference type="RefSeq" id="WP_081757938.1">
    <property type="nucleotide sequence ID" value="NZ_JAHYBZ010000011.1"/>
</dbReference>
<accession>A0ABS7AGI9</accession>
<keyword evidence="4" id="KW-0809">Transit peptide</keyword>
<dbReference type="Gene3D" id="3.30.160.190">
    <property type="entry name" value="atu1810 like domain"/>
    <property type="match status" value="1"/>
</dbReference>
<proteinExistence type="predicted"/>
<keyword evidence="2" id="KW-0813">Transport</keyword>
<dbReference type="Pfam" id="PF04800">
    <property type="entry name" value="NDUS4"/>
    <property type="match status" value="1"/>
</dbReference>
<dbReference type="EMBL" id="JAHYBZ010000011">
    <property type="protein sequence ID" value="MBW6401409.1"/>
    <property type="molecule type" value="Genomic_DNA"/>
</dbReference>
<dbReference type="InterPro" id="IPR006885">
    <property type="entry name" value="NADH_UbQ_FeS_4_mit-like"/>
</dbReference>
<evidence type="ECO:0000256" key="2">
    <source>
        <dbReference type="ARBA" id="ARBA00022448"/>
    </source>
</evidence>
<protein>
    <submittedName>
        <fullName evidence="8">ETC complex I subunit</fullName>
    </submittedName>
</protein>
<gene>
    <name evidence="8" type="ORF">KPL78_26395</name>
</gene>
<feature type="region of interest" description="Disordered" evidence="7">
    <location>
        <begin position="1"/>
        <end position="35"/>
    </location>
</feature>
<feature type="region of interest" description="Disordered" evidence="7">
    <location>
        <begin position="166"/>
        <end position="190"/>
    </location>
</feature>
<keyword evidence="5" id="KW-0249">Electron transport</keyword>
<organism evidence="8 9">
    <name type="scientific">Roseomonas alba</name>
    <dbReference type="NCBI Taxonomy" id="2846776"/>
    <lineage>
        <taxon>Bacteria</taxon>
        <taxon>Pseudomonadati</taxon>
        <taxon>Pseudomonadota</taxon>
        <taxon>Alphaproteobacteria</taxon>
        <taxon>Acetobacterales</taxon>
        <taxon>Roseomonadaceae</taxon>
        <taxon>Roseomonas</taxon>
    </lineage>
</organism>
<comment type="subcellular location">
    <subcellularLocation>
        <location evidence="1">Membrane</location>
    </subcellularLocation>
</comment>
<evidence type="ECO:0000256" key="6">
    <source>
        <dbReference type="ARBA" id="ARBA00023136"/>
    </source>
</evidence>
<evidence type="ECO:0000313" key="9">
    <source>
        <dbReference type="Proteomes" id="UP001196565"/>
    </source>
</evidence>
<evidence type="ECO:0000256" key="7">
    <source>
        <dbReference type="SAM" id="MobiDB-lite"/>
    </source>
</evidence>
<evidence type="ECO:0000313" key="8">
    <source>
        <dbReference type="EMBL" id="MBW6401409.1"/>
    </source>
</evidence>
<keyword evidence="3" id="KW-0679">Respiratory chain</keyword>
<evidence type="ECO:0000256" key="3">
    <source>
        <dbReference type="ARBA" id="ARBA00022660"/>
    </source>
</evidence>
<comment type="caution">
    <text evidence="8">The sequence shown here is derived from an EMBL/GenBank/DDBJ whole genome shotgun (WGS) entry which is preliminary data.</text>
</comment>
<keyword evidence="9" id="KW-1185">Reference proteome</keyword>